<keyword evidence="2" id="KW-1185">Reference proteome</keyword>
<protein>
    <submittedName>
        <fullName evidence="1">Uncharacterized protein</fullName>
    </submittedName>
</protein>
<dbReference type="RefSeq" id="WP_238242598.1">
    <property type="nucleotide sequence ID" value="NZ_BPQP01000008.1"/>
</dbReference>
<evidence type="ECO:0000313" key="1">
    <source>
        <dbReference type="EMBL" id="GJD93390.1"/>
    </source>
</evidence>
<organism evidence="1 2">
    <name type="scientific">Methylobacterium iners</name>
    <dbReference type="NCBI Taxonomy" id="418707"/>
    <lineage>
        <taxon>Bacteria</taxon>
        <taxon>Pseudomonadati</taxon>
        <taxon>Pseudomonadota</taxon>
        <taxon>Alphaproteobacteria</taxon>
        <taxon>Hyphomicrobiales</taxon>
        <taxon>Methylobacteriaceae</taxon>
        <taxon>Methylobacterium</taxon>
    </lineage>
</organism>
<name>A0ABQ4RV35_9HYPH</name>
<sequence length="64" mass="7369">MPVEFTCCECGHSVLDATKEEPPLFRLCRFCLLEPGWFRSAFLRAFIDAQHDGLEHGLEQRDAE</sequence>
<reference evidence="1" key="1">
    <citation type="journal article" date="2021" name="Front. Microbiol.">
        <title>Comprehensive Comparative Genomics and Phenotyping of Methylobacterium Species.</title>
        <authorList>
            <person name="Alessa O."/>
            <person name="Ogura Y."/>
            <person name="Fujitani Y."/>
            <person name="Takami H."/>
            <person name="Hayashi T."/>
            <person name="Sahin N."/>
            <person name="Tani A."/>
        </authorList>
    </citation>
    <scope>NUCLEOTIDE SEQUENCE</scope>
    <source>
        <strain evidence="1">DSM 19015</strain>
    </source>
</reference>
<dbReference type="EMBL" id="BPQP01000008">
    <property type="protein sequence ID" value="GJD93390.1"/>
    <property type="molecule type" value="Genomic_DNA"/>
</dbReference>
<proteinExistence type="predicted"/>
<evidence type="ECO:0000313" key="2">
    <source>
        <dbReference type="Proteomes" id="UP001055125"/>
    </source>
</evidence>
<reference evidence="1" key="2">
    <citation type="submission" date="2021-08" db="EMBL/GenBank/DDBJ databases">
        <authorList>
            <person name="Tani A."/>
            <person name="Ola A."/>
            <person name="Ogura Y."/>
            <person name="Katsura K."/>
            <person name="Hayashi T."/>
        </authorList>
    </citation>
    <scope>NUCLEOTIDE SEQUENCE</scope>
    <source>
        <strain evidence="1">DSM 19015</strain>
    </source>
</reference>
<accession>A0ABQ4RV35</accession>
<dbReference type="Proteomes" id="UP001055125">
    <property type="component" value="Unassembled WGS sequence"/>
</dbReference>
<comment type="caution">
    <text evidence="1">The sequence shown here is derived from an EMBL/GenBank/DDBJ whole genome shotgun (WGS) entry which is preliminary data.</text>
</comment>
<gene>
    <name evidence="1" type="ORF">OCOJLMKI_0584</name>
</gene>